<dbReference type="KEGG" id="chg:AXF12_08345"/>
<name>A0AAX2GUG3_9FLAO</name>
<gene>
    <name evidence="2" type="ORF">AXF12_08345</name>
    <name evidence="3" type="ORF">SAMEA44541418_00013</name>
</gene>
<evidence type="ECO:0000313" key="5">
    <source>
        <dbReference type="Proteomes" id="UP000215539"/>
    </source>
</evidence>
<evidence type="ECO:0000313" key="4">
    <source>
        <dbReference type="Proteomes" id="UP000065822"/>
    </source>
</evidence>
<keyword evidence="1" id="KW-0732">Signal</keyword>
<keyword evidence="4" id="KW-1185">Reference proteome</keyword>
<reference evidence="3 5" key="2">
    <citation type="submission" date="2017-06" db="EMBL/GenBank/DDBJ databases">
        <authorList>
            <consortium name="Pathogen Informatics"/>
        </authorList>
    </citation>
    <scope>NUCLEOTIDE SEQUENCE [LARGE SCALE GENOMIC DNA]</scope>
    <source>
        <strain evidence="3 5">NCTC12947</strain>
    </source>
</reference>
<proteinExistence type="predicted"/>
<protein>
    <recommendedName>
        <fullName evidence="6">Hydrolase</fullName>
    </recommendedName>
</protein>
<sequence>MIKRTFIIAAIAGALAACSGNNASKAEANGAETSTEIVMQLTDSIKKLNEQVDELGNFSFQTNELAQQYFDELGIDNPSQLVINALMELNLKDKNPYIKSETNDKYLINNIRILNQKWVICNFSDTRLWGELLLEYHIDGNKNVTFKVLDELLHPSDRE</sequence>
<organism evidence="3 5">
    <name type="scientific">Capnocytophaga haemolytica</name>
    <dbReference type="NCBI Taxonomy" id="45243"/>
    <lineage>
        <taxon>Bacteria</taxon>
        <taxon>Pseudomonadati</taxon>
        <taxon>Bacteroidota</taxon>
        <taxon>Flavobacteriia</taxon>
        <taxon>Flavobacteriales</taxon>
        <taxon>Flavobacteriaceae</taxon>
        <taxon>Capnocytophaga</taxon>
    </lineage>
</organism>
<dbReference type="Proteomes" id="UP000065822">
    <property type="component" value="Chromosome"/>
</dbReference>
<evidence type="ECO:0000313" key="3">
    <source>
        <dbReference type="EMBL" id="SNV00644.1"/>
    </source>
</evidence>
<dbReference type="PROSITE" id="PS51257">
    <property type="entry name" value="PROKAR_LIPOPROTEIN"/>
    <property type="match status" value="1"/>
</dbReference>
<reference evidence="2 4" key="1">
    <citation type="submission" date="2016-02" db="EMBL/GenBank/DDBJ databases">
        <authorList>
            <person name="Holder M.E."/>
            <person name="Ajami N.J."/>
            <person name="Petrosino J.F."/>
        </authorList>
    </citation>
    <scope>NUCLEOTIDE SEQUENCE [LARGE SCALE GENOMIC DNA]</scope>
    <source>
        <strain evidence="2 4">CCUG 32990</strain>
    </source>
</reference>
<evidence type="ECO:0008006" key="6">
    <source>
        <dbReference type="Google" id="ProtNLM"/>
    </source>
</evidence>
<evidence type="ECO:0000256" key="1">
    <source>
        <dbReference type="SAM" id="SignalP"/>
    </source>
</evidence>
<dbReference type="EMBL" id="LT906449">
    <property type="protein sequence ID" value="SNV00644.1"/>
    <property type="molecule type" value="Genomic_DNA"/>
</dbReference>
<feature type="chain" id="PRO_5043701895" description="Hydrolase" evidence="1">
    <location>
        <begin position="17"/>
        <end position="159"/>
    </location>
</feature>
<accession>A0AAX2GUG3</accession>
<dbReference type="AlphaFoldDB" id="A0AAX2GUG3"/>
<dbReference type="RefSeq" id="WP_066430176.1">
    <property type="nucleotide sequence ID" value="NZ_CP014227.1"/>
</dbReference>
<evidence type="ECO:0000313" key="2">
    <source>
        <dbReference type="EMBL" id="AMD85520.1"/>
    </source>
</evidence>
<dbReference type="Proteomes" id="UP000215539">
    <property type="component" value="Chromosome 1"/>
</dbReference>
<feature type="signal peptide" evidence="1">
    <location>
        <begin position="1"/>
        <end position="16"/>
    </location>
</feature>
<dbReference type="EMBL" id="CP014227">
    <property type="protein sequence ID" value="AMD85520.1"/>
    <property type="molecule type" value="Genomic_DNA"/>
</dbReference>